<proteinExistence type="predicted"/>
<name>A0A8F8KLB4_9VIRU</name>
<keyword evidence="1" id="KW-0812">Transmembrane</keyword>
<evidence type="ECO:0000313" key="2">
    <source>
        <dbReference type="EMBL" id="QYA18793.1"/>
    </source>
</evidence>
<accession>A0A8F8KLB4</accession>
<reference evidence="2" key="1">
    <citation type="submission" date="2021-06" db="EMBL/GenBank/DDBJ databases">
        <authorList>
            <person name="Rolland C."/>
        </authorList>
    </citation>
    <scope>NUCLEOTIDE SEQUENCE</scope>
    <source>
        <strain evidence="2">347.936635</strain>
    </source>
</reference>
<protein>
    <submittedName>
        <fullName evidence="2">Uncharacterized protein</fullName>
    </submittedName>
</protein>
<gene>
    <name evidence="2" type="ORF">KOM_12_525</name>
</gene>
<keyword evidence="1" id="KW-1133">Transmembrane helix</keyword>
<keyword evidence="1" id="KW-0472">Membrane</keyword>
<organism evidence="2">
    <name type="scientific">Clandestinovirus</name>
    <dbReference type="NCBI Taxonomy" id="2831644"/>
    <lineage>
        <taxon>Viruses</taxon>
    </lineage>
</organism>
<feature type="transmembrane region" description="Helical" evidence="1">
    <location>
        <begin position="222"/>
        <end position="239"/>
    </location>
</feature>
<sequence length="240" mass="27197">MLSTIKLSSRLAKRFYTTSAIKSGLNVNIGRDAIKKSFVKEEHAADYKVLRIMTVGVNPLNLVDVKSLGRQNDVPYLVGQETKQIVPEEELRNLVNTTHPVYQRLHVGSTDFLYYPEIAHPLLGYAMTTRCKGKTSWSHPLKLSNWTTKNPYKYTLFSNPDDKPHVVIVNHRYKCDVFQDVPVLQCNEHPCADELEHLNKSIENVIGSSLFNKVSDQIFNRGYAFGIIVGAVYVGLVFVK</sequence>
<dbReference type="EMBL" id="MZ420154">
    <property type="protein sequence ID" value="QYA18793.1"/>
    <property type="molecule type" value="Genomic_DNA"/>
</dbReference>
<evidence type="ECO:0000256" key="1">
    <source>
        <dbReference type="SAM" id="Phobius"/>
    </source>
</evidence>